<organism evidence="3 4">
    <name type="scientific">Streptomyces platensis</name>
    <dbReference type="NCBI Taxonomy" id="58346"/>
    <lineage>
        <taxon>Bacteria</taxon>
        <taxon>Bacillati</taxon>
        <taxon>Actinomycetota</taxon>
        <taxon>Actinomycetes</taxon>
        <taxon>Kitasatosporales</taxon>
        <taxon>Streptomycetaceae</taxon>
        <taxon>Streptomyces</taxon>
    </lineage>
</organism>
<name>A0ABX3XWS9_STRPT</name>
<feature type="domain" description="Cysteine-rich CPCC" evidence="2">
    <location>
        <begin position="2"/>
        <end position="37"/>
    </location>
</feature>
<reference evidence="3 4" key="1">
    <citation type="submission" date="2016-09" db="EMBL/GenBank/DDBJ databases">
        <title>Streptomyces platensis DSM40041, a candidate organism with high potential of specific P450 cytochromes.</title>
        <authorList>
            <person name="Grumaz C."/>
            <person name="Vainshtein Y."/>
            <person name="Kirstahler P."/>
            <person name="Sohn K."/>
        </authorList>
    </citation>
    <scope>NUCLEOTIDE SEQUENCE [LARGE SCALE GENOMIC DNA]</scope>
    <source>
        <strain evidence="3 4">DSM 40041</strain>
    </source>
</reference>
<dbReference type="InterPro" id="IPR025983">
    <property type="entry name" value="Cys_rich_CPCC"/>
</dbReference>
<gene>
    <name evidence="3" type="ORF">BG653_03220</name>
</gene>
<evidence type="ECO:0000259" key="2">
    <source>
        <dbReference type="Pfam" id="PF14206"/>
    </source>
</evidence>
<dbReference type="EMBL" id="MIGA01000019">
    <property type="protein sequence ID" value="OSY45250.1"/>
    <property type="molecule type" value="Genomic_DNA"/>
</dbReference>
<comment type="caution">
    <text evidence="3">The sequence shown here is derived from an EMBL/GenBank/DDBJ whole genome shotgun (WGS) entry which is preliminary data.</text>
</comment>
<accession>A0ABX3XWS9</accession>
<evidence type="ECO:0000313" key="3">
    <source>
        <dbReference type="EMBL" id="OSY45250.1"/>
    </source>
</evidence>
<evidence type="ECO:0000256" key="1">
    <source>
        <dbReference type="SAM" id="MobiDB-lite"/>
    </source>
</evidence>
<feature type="region of interest" description="Disordered" evidence="1">
    <location>
        <begin position="98"/>
        <end position="203"/>
    </location>
</feature>
<evidence type="ECO:0000313" key="4">
    <source>
        <dbReference type="Proteomes" id="UP000194225"/>
    </source>
</evidence>
<dbReference type="Pfam" id="PF14206">
    <property type="entry name" value="Cys_rich_CPCC"/>
    <property type="match status" value="1"/>
</dbReference>
<keyword evidence="4" id="KW-1185">Reference proteome</keyword>
<feature type="compositionally biased region" description="Low complexity" evidence="1">
    <location>
        <begin position="143"/>
        <end position="158"/>
    </location>
</feature>
<protein>
    <recommendedName>
        <fullName evidence="2">Cysteine-rich CPCC domain-containing protein</fullName>
    </recommendedName>
</protein>
<sequence>MDGGANKLSQIEAQRNYQDFGACDQHGREYVRPPAEDRAPWPDDRSVLCWWPSTFWLSAPGGIMTFPIEALIQRLDGDDDPYGARTRLVAIRGDATLAPGERRRGRTPAPRLPGTGDATGLWDQCVSTSSSSVPPATHDELKAQASPTSATAADSPLTMPRQSNDLHHAVPWRRTGVTSRTDVTAKAEGRSRPPLVGRVLRAS</sequence>
<dbReference type="Proteomes" id="UP000194225">
    <property type="component" value="Unassembled WGS sequence"/>
</dbReference>
<proteinExistence type="predicted"/>